<keyword evidence="1" id="KW-1133">Transmembrane helix</keyword>
<reference evidence="2 3" key="1">
    <citation type="submission" date="2017-07" db="EMBL/GenBank/DDBJ databases">
        <authorList>
            <person name="Sun Z.S."/>
            <person name="Albrecht U."/>
            <person name="Echele G."/>
            <person name="Lee C.C."/>
        </authorList>
    </citation>
    <scope>NUCLEOTIDE SEQUENCE [LARGE SCALE GENOMIC DNA]</scope>
    <source>
        <strain evidence="2 3">CGMCC 1.12672</strain>
    </source>
</reference>
<dbReference type="OrthoDB" id="7585591at2"/>
<dbReference type="Proteomes" id="UP000219494">
    <property type="component" value="Unassembled WGS sequence"/>
</dbReference>
<evidence type="ECO:0000313" key="2">
    <source>
        <dbReference type="EMBL" id="SOB80480.1"/>
    </source>
</evidence>
<dbReference type="AlphaFoldDB" id="A0A285QEX2"/>
<keyword evidence="3" id="KW-1185">Reference proteome</keyword>
<sequence>MTPTQWVGLIGAILVIAVVARLLRLSESRLSTTAAARAHAERLLAGFVSGRALVSEDASAALVAGNGTVAVLVRDKHRVRAGRMVPPLRLGEAIEGVAIRTGAGLFGSVVLRGVLVEDVRALEASVPPLTVH</sequence>
<accession>A0A285QEX2</accession>
<dbReference type="EMBL" id="OBMI01000001">
    <property type="protein sequence ID" value="SOB80480.1"/>
    <property type="molecule type" value="Genomic_DNA"/>
</dbReference>
<protein>
    <submittedName>
        <fullName evidence="2">Uncharacterized protein</fullName>
    </submittedName>
</protein>
<evidence type="ECO:0000313" key="3">
    <source>
        <dbReference type="Proteomes" id="UP000219494"/>
    </source>
</evidence>
<gene>
    <name evidence="2" type="ORF">SAMN06297144_1082</name>
</gene>
<organism evidence="2 3">
    <name type="scientific">Sphingomonas guangdongensis</name>
    <dbReference type="NCBI Taxonomy" id="1141890"/>
    <lineage>
        <taxon>Bacteria</taxon>
        <taxon>Pseudomonadati</taxon>
        <taxon>Pseudomonadota</taxon>
        <taxon>Alphaproteobacteria</taxon>
        <taxon>Sphingomonadales</taxon>
        <taxon>Sphingomonadaceae</taxon>
        <taxon>Sphingomonas</taxon>
    </lineage>
</organism>
<keyword evidence="1" id="KW-0812">Transmembrane</keyword>
<name>A0A285QEX2_9SPHN</name>
<evidence type="ECO:0000256" key="1">
    <source>
        <dbReference type="SAM" id="Phobius"/>
    </source>
</evidence>
<keyword evidence="1" id="KW-0472">Membrane</keyword>
<feature type="transmembrane region" description="Helical" evidence="1">
    <location>
        <begin position="6"/>
        <end position="23"/>
    </location>
</feature>
<dbReference type="RefSeq" id="WP_097062895.1">
    <property type="nucleotide sequence ID" value="NZ_OBMI01000001.1"/>
</dbReference>
<proteinExistence type="predicted"/>